<dbReference type="Proteomes" id="UP000887159">
    <property type="component" value="Unassembled WGS sequence"/>
</dbReference>
<comment type="caution">
    <text evidence="1">The sequence shown here is derived from an EMBL/GenBank/DDBJ whole genome shotgun (WGS) entry which is preliminary data.</text>
</comment>
<keyword evidence="2" id="KW-1185">Reference proteome</keyword>
<organism evidence="1 2">
    <name type="scientific">Trichonephila clavipes</name>
    <name type="common">Golden silk orbweaver</name>
    <name type="synonym">Nephila clavipes</name>
    <dbReference type="NCBI Taxonomy" id="2585209"/>
    <lineage>
        <taxon>Eukaryota</taxon>
        <taxon>Metazoa</taxon>
        <taxon>Ecdysozoa</taxon>
        <taxon>Arthropoda</taxon>
        <taxon>Chelicerata</taxon>
        <taxon>Arachnida</taxon>
        <taxon>Araneae</taxon>
        <taxon>Araneomorphae</taxon>
        <taxon>Entelegynae</taxon>
        <taxon>Araneoidea</taxon>
        <taxon>Nephilidae</taxon>
        <taxon>Trichonephila</taxon>
    </lineage>
</organism>
<dbReference type="AlphaFoldDB" id="A0A8X6W2M3"/>
<protein>
    <submittedName>
        <fullName evidence="1">Uncharacterized protein</fullName>
    </submittedName>
</protein>
<proteinExistence type="predicted"/>
<accession>A0A8X6W2M3</accession>
<reference evidence="1" key="1">
    <citation type="submission" date="2020-08" db="EMBL/GenBank/DDBJ databases">
        <title>Multicomponent nature underlies the extraordinary mechanical properties of spider dragline silk.</title>
        <authorList>
            <person name="Kono N."/>
            <person name="Nakamura H."/>
            <person name="Mori M."/>
            <person name="Yoshida Y."/>
            <person name="Ohtoshi R."/>
            <person name="Malay A.D."/>
            <person name="Moran D.A.P."/>
            <person name="Tomita M."/>
            <person name="Numata K."/>
            <person name="Arakawa K."/>
        </authorList>
    </citation>
    <scope>NUCLEOTIDE SEQUENCE</scope>
</reference>
<sequence length="99" mass="10801">MDVCKCIVPSWHGGTLVVEPQGCVVRLVDGAEKREGAPGVLSQNLEKKRIKSYCMLLKVTADDRCKIQRIPSGPRSGTCRLGGISNSNIIHLNYFTTGK</sequence>
<gene>
    <name evidence="1" type="ORF">TNCV_931351</name>
</gene>
<evidence type="ECO:0000313" key="2">
    <source>
        <dbReference type="Proteomes" id="UP000887159"/>
    </source>
</evidence>
<evidence type="ECO:0000313" key="1">
    <source>
        <dbReference type="EMBL" id="GFY26994.1"/>
    </source>
</evidence>
<name>A0A8X6W2M3_TRICX</name>
<dbReference type="EMBL" id="BMAU01021378">
    <property type="protein sequence ID" value="GFY26994.1"/>
    <property type="molecule type" value="Genomic_DNA"/>
</dbReference>